<reference evidence="2 3" key="1">
    <citation type="journal article" date="2023" name="Sci. Data">
        <title>Genome assembly of the Korean intertidal mud-creeper Batillaria attramentaria.</title>
        <authorList>
            <person name="Patra A.K."/>
            <person name="Ho P.T."/>
            <person name="Jun S."/>
            <person name="Lee S.J."/>
            <person name="Kim Y."/>
            <person name="Won Y.J."/>
        </authorList>
    </citation>
    <scope>NUCLEOTIDE SEQUENCE [LARGE SCALE GENOMIC DNA]</scope>
    <source>
        <strain evidence="2">Wonlab-2016</strain>
    </source>
</reference>
<sequence>MFECLSTRKAAGPDNISPRLLRTCADQLWGVFTDIYNVSLSQCTVPQCFKKSTVMPVSKKSTVSCLNDYRPVVLTSIVMKTFECLILRQFLKSLSDPLLNCFQFAYRQKRSVEDAVSFGLFYALHHLENPNTYARILFVDYSSAFNTIIPAKLFEKIEKIGVPHVMCLWILDFLLKRPQVVKVGDNVSSPLILSTGKDVSFHHYCIHISHMTVFLVITAPKFRCR</sequence>
<dbReference type="SUPFAM" id="SSF56672">
    <property type="entry name" value="DNA/RNA polymerases"/>
    <property type="match status" value="1"/>
</dbReference>
<dbReference type="InterPro" id="IPR000477">
    <property type="entry name" value="RT_dom"/>
</dbReference>
<accession>A0ABD0LE23</accession>
<proteinExistence type="predicted"/>
<evidence type="ECO:0000313" key="3">
    <source>
        <dbReference type="Proteomes" id="UP001519460"/>
    </source>
</evidence>
<dbReference type="PANTHER" id="PTHR47510:SF3">
    <property type="entry name" value="ENDO_EXONUCLEASE_PHOSPHATASE DOMAIN-CONTAINING PROTEIN"/>
    <property type="match status" value="1"/>
</dbReference>
<organism evidence="2 3">
    <name type="scientific">Batillaria attramentaria</name>
    <dbReference type="NCBI Taxonomy" id="370345"/>
    <lineage>
        <taxon>Eukaryota</taxon>
        <taxon>Metazoa</taxon>
        <taxon>Spiralia</taxon>
        <taxon>Lophotrochozoa</taxon>
        <taxon>Mollusca</taxon>
        <taxon>Gastropoda</taxon>
        <taxon>Caenogastropoda</taxon>
        <taxon>Sorbeoconcha</taxon>
        <taxon>Cerithioidea</taxon>
        <taxon>Batillariidae</taxon>
        <taxon>Batillaria</taxon>
    </lineage>
</organism>
<dbReference type="InterPro" id="IPR043502">
    <property type="entry name" value="DNA/RNA_pol_sf"/>
</dbReference>
<evidence type="ECO:0000259" key="1">
    <source>
        <dbReference type="Pfam" id="PF00078"/>
    </source>
</evidence>
<dbReference type="EMBL" id="JACVVK020000058">
    <property type="protein sequence ID" value="KAK7497458.1"/>
    <property type="molecule type" value="Genomic_DNA"/>
</dbReference>
<keyword evidence="3" id="KW-1185">Reference proteome</keyword>
<protein>
    <recommendedName>
        <fullName evidence="1">Reverse transcriptase domain-containing protein</fullName>
    </recommendedName>
</protein>
<evidence type="ECO:0000313" key="2">
    <source>
        <dbReference type="EMBL" id="KAK7497458.1"/>
    </source>
</evidence>
<comment type="caution">
    <text evidence="2">The sequence shown here is derived from an EMBL/GenBank/DDBJ whole genome shotgun (WGS) entry which is preliminary data.</text>
</comment>
<dbReference type="PANTHER" id="PTHR47510">
    <property type="entry name" value="REVERSE TRANSCRIPTASE DOMAIN-CONTAINING PROTEIN"/>
    <property type="match status" value="1"/>
</dbReference>
<dbReference type="AlphaFoldDB" id="A0ABD0LE23"/>
<feature type="domain" description="Reverse transcriptase" evidence="1">
    <location>
        <begin position="59"/>
        <end position="180"/>
    </location>
</feature>
<gene>
    <name evidence="2" type="ORF">BaRGS_00011300</name>
</gene>
<name>A0ABD0LE23_9CAEN</name>
<dbReference type="Pfam" id="PF00078">
    <property type="entry name" value="RVT_1"/>
    <property type="match status" value="1"/>
</dbReference>
<dbReference type="Proteomes" id="UP001519460">
    <property type="component" value="Unassembled WGS sequence"/>
</dbReference>